<organism evidence="2 3">
    <name type="scientific">Coccidioides immitis RMSCC 3703</name>
    <dbReference type="NCBI Taxonomy" id="454286"/>
    <lineage>
        <taxon>Eukaryota</taxon>
        <taxon>Fungi</taxon>
        <taxon>Dikarya</taxon>
        <taxon>Ascomycota</taxon>
        <taxon>Pezizomycotina</taxon>
        <taxon>Eurotiomycetes</taxon>
        <taxon>Eurotiomycetidae</taxon>
        <taxon>Onygenales</taxon>
        <taxon>Onygenaceae</taxon>
        <taxon>Coccidioides</taxon>
    </lineage>
</organism>
<evidence type="ECO:0000313" key="2">
    <source>
        <dbReference type="EMBL" id="KMU72482.1"/>
    </source>
</evidence>
<gene>
    <name evidence="2" type="ORF">CISG_09558</name>
</gene>
<proteinExistence type="predicted"/>
<dbReference type="Proteomes" id="UP000054559">
    <property type="component" value="Unassembled WGS sequence"/>
</dbReference>
<dbReference type="AlphaFoldDB" id="A0A0J8TFR3"/>
<sequence>MAIEDTGMAKLLCGPQALHFWPYGIDAVNAPRSDKPTPTSVTELRGFLGPAGYFRILIEHYNFKRALVGLTSTLVNQMDQSEDRDNFAPGWFSYTCYTANPRSLSLRPPSGIQPSPSPTDMSPSPPGIPAELLPEVEQQIPGDLLGAGPAAVRTLNAREENVQGRMNFVRPASSCSHQPPPLPAEACSIANSDHPDNGQESDANAFHPARPDPAAIDYIASY</sequence>
<evidence type="ECO:0000313" key="3">
    <source>
        <dbReference type="Proteomes" id="UP000054559"/>
    </source>
</evidence>
<accession>A0A0J8TFR3</accession>
<feature type="region of interest" description="Disordered" evidence="1">
    <location>
        <begin position="105"/>
        <end position="128"/>
    </location>
</feature>
<dbReference type="OrthoDB" id="10601121at2759"/>
<name>A0A0J8TFR3_COCIT</name>
<reference evidence="3" key="1">
    <citation type="journal article" date="2010" name="Genome Res.">
        <title>Population genomic sequencing of Coccidioides fungi reveals recent hybridization and transposon control.</title>
        <authorList>
            <person name="Neafsey D.E."/>
            <person name="Barker B.M."/>
            <person name="Sharpton T.J."/>
            <person name="Stajich J.E."/>
            <person name="Park D.J."/>
            <person name="Whiston E."/>
            <person name="Hung C.-Y."/>
            <person name="McMahan C."/>
            <person name="White J."/>
            <person name="Sykes S."/>
            <person name="Heiman D."/>
            <person name="Young S."/>
            <person name="Zeng Q."/>
            <person name="Abouelleil A."/>
            <person name="Aftuck L."/>
            <person name="Bessette D."/>
            <person name="Brown A."/>
            <person name="FitzGerald M."/>
            <person name="Lui A."/>
            <person name="Macdonald J.P."/>
            <person name="Priest M."/>
            <person name="Orbach M.J."/>
            <person name="Galgiani J.N."/>
            <person name="Kirkland T.N."/>
            <person name="Cole G.T."/>
            <person name="Birren B.W."/>
            <person name="Henn M.R."/>
            <person name="Taylor J.W."/>
            <person name="Rounsley S.D."/>
        </authorList>
    </citation>
    <scope>NUCLEOTIDE SEQUENCE [LARGE SCALE GENOMIC DNA]</scope>
    <source>
        <strain evidence="3">RMSCC 3703</strain>
    </source>
</reference>
<feature type="region of interest" description="Disordered" evidence="1">
    <location>
        <begin position="171"/>
        <end position="212"/>
    </location>
</feature>
<dbReference type="EMBL" id="DS268217">
    <property type="protein sequence ID" value="KMU72482.1"/>
    <property type="molecule type" value="Genomic_DNA"/>
</dbReference>
<evidence type="ECO:0000256" key="1">
    <source>
        <dbReference type="SAM" id="MobiDB-lite"/>
    </source>
</evidence>
<protein>
    <submittedName>
        <fullName evidence="2">Uncharacterized protein</fullName>
    </submittedName>
</protein>